<accession>A0ABY9E6L0</accession>
<dbReference type="RefSeq" id="WP_301414427.1">
    <property type="nucleotide sequence ID" value="NZ_CP098023.1"/>
</dbReference>
<sequence length="284" mass="33221">MKNEFIIFMFLYAFTFSINVKGEARDEYSYKLPKLSYKTNIVDLIVSKHAKFDCDGREDKINEDALWGGIGQCLKEKKWKLYINRDNLKEVLGENNYFNIEFAIDHEAYHVFAQYSREYYALTDFERNPGNIIYNYNQSFVDDSLVVSISNLISTLQDSDASHHLVCLMTEQWLEQLSGAMNGIKLYTKNALILEFPAELYSYLKLLEREKGSVDFSTYKRERLKYSLNNSVHDDYANYLYLLGPALHKHSPELFTKKMLTSNPSYLYKKVFSKFGCDIRACSH</sequence>
<dbReference type="Proteomes" id="UP001321520">
    <property type="component" value="Chromosome"/>
</dbReference>
<keyword evidence="2" id="KW-1185">Reference proteome</keyword>
<name>A0ABY9E6L0_9GAMM</name>
<evidence type="ECO:0000313" key="2">
    <source>
        <dbReference type="Proteomes" id="UP001321520"/>
    </source>
</evidence>
<proteinExistence type="predicted"/>
<gene>
    <name evidence="1" type="ORF">M8T91_12120</name>
</gene>
<reference evidence="1 2" key="1">
    <citation type="submission" date="2022-05" db="EMBL/GenBank/DDBJ databases">
        <title>Microbulbifer sp. nov., isolated from sponge.</title>
        <authorList>
            <person name="Gao L."/>
        </authorList>
    </citation>
    <scope>NUCLEOTIDE SEQUENCE [LARGE SCALE GENOMIC DNA]</scope>
    <source>
        <strain evidence="1 2">MI-G</strain>
    </source>
</reference>
<evidence type="ECO:0000313" key="1">
    <source>
        <dbReference type="EMBL" id="WKD48658.1"/>
    </source>
</evidence>
<dbReference type="EMBL" id="CP098023">
    <property type="protein sequence ID" value="WKD48658.1"/>
    <property type="molecule type" value="Genomic_DNA"/>
</dbReference>
<evidence type="ECO:0008006" key="3">
    <source>
        <dbReference type="Google" id="ProtNLM"/>
    </source>
</evidence>
<organism evidence="1 2">
    <name type="scientific">Microbulbifer spongiae</name>
    <dbReference type="NCBI Taxonomy" id="2944933"/>
    <lineage>
        <taxon>Bacteria</taxon>
        <taxon>Pseudomonadati</taxon>
        <taxon>Pseudomonadota</taxon>
        <taxon>Gammaproteobacteria</taxon>
        <taxon>Cellvibrionales</taxon>
        <taxon>Microbulbiferaceae</taxon>
        <taxon>Microbulbifer</taxon>
    </lineage>
</organism>
<protein>
    <recommendedName>
        <fullName evidence="3">DUF1570 domain-containing protein</fullName>
    </recommendedName>
</protein>